<gene>
    <name evidence="8" type="ORF">K452DRAFT_228746</name>
</gene>
<proteinExistence type="inferred from homology"/>
<dbReference type="RefSeq" id="XP_033397002.1">
    <property type="nucleotide sequence ID" value="XM_033536987.1"/>
</dbReference>
<feature type="binding site" description="axial binding residue" evidence="5">
    <location>
        <position position="455"/>
    </location>
    <ligand>
        <name>heme</name>
        <dbReference type="ChEBI" id="CHEBI:30413"/>
    </ligand>
    <ligandPart>
        <name>Fe</name>
        <dbReference type="ChEBI" id="CHEBI:18248"/>
    </ligandPart>
</feature>
<organism evidence="8 9">
    <name type="scientific">Aplosporella prunicola CBS 121167</name>
    <dbReference type="NCBI Taxonomy" id="1176127"/>
    <lineage>
        <taxon>Eukaryota</taxon>
        <taxon>Fungi</taxon>
        <taxon>Dikarya</taxon>
        <taxon>Ascomycota</taxon>
        <taxon>Pezizomycotina</taxon>
        <taxon>Dothideomycetes</taxon>
        <taxon>Dothideomycetes incertae sedis</taxon>
        <taxon>Botryosphaeriales</taxon>
        <taxon>Aplosporellaceae</taxon>
        <taxon>Aplosporella</taxon>
    </lineage>
</organism>
<dbReference type="PRINTS" id="PR00385">
    <property type="entry name" value="P450"/>
</dbReference>
<evidence type="ECO:0000313" key="8">
    <source>
        <dbReference type="EMBL" id="KAF2141289.1"/>
    </source>
</evidence>
<dbReference type="OrthoDB" id="1470350at2759"/>
<evidence type="ECO:0000256" key="5">
    <source>
        <dbReference type="PIRSR" id="PIRSR602401-1"/>
    </source>
</evidence>
<evidence type="ECO:0000313" key="9">
    <source>
        <dbReference type="Proteomes" id="UP000799438"/>
    </source>
</evidence>
<dbReference type="PRINTS" id="PR00463">
    <property type="entry name" value="EP450I"/>
</dbReference>
<evidence type="ECO:0008006" key="10">
    <source>
        <dbReference type="Google" id="ProtNLM"/>
    </source>
</evidence>
<keyword evidence="5 6" id="KW-0349">Heme</keyword>
<dbReference type="InterPro" id="IPR001128">
    <property type="entry name" value="Cyt_P450"/>
</dbReference>
<reference evidence="8" key="1">
    <citation type="journal article" date="2020" name="Stud. Mycol.">
        <title>101 Dothideomycetes genomes: a test case for predicting lifestyles and emergence of pathogens.</title>
        <authorList>
            <person name="Haridas S."/>
            <person name="Albert R."/>
            <person name="Binder M."/>
            <person name="Bloem J."/>
            <person name="Labutti K."/>
            <person name="Salamov A."/>
            <person name="Andreopoulos B."/>
            <person name="Baker S."/>
            <person name="Barry K."/>
            <person name="Bills G."/>
            <person name="Bluhm B."/>
            <person name="Cannon C."/>
            <person name="Castanera R."/>
            <person name="Culley D."/>
            <person name="Daum C."/>
            <person name="Ezra D."/>
            <person name="Gonzalez J."/>
            <person name="Henrissat B."/>
            <person name="Kuo A."/>
            <person name="Liang C."/>
            <person name="Lipzen A."/>
            <person name="Lutzoni F."/>
            <person name="Magnuson J."/>
            <person name="Mondo S."/>
            <person name="Nolan M."/>
            <person name="Ohm R."/>
            <person name="Pangilinan J."/>
            <person name="Park H.-J."/>
            <person name="Ramirez L."/>
            <person name="Alfaro M."/>
            <person name="Sun H."/>
            <person name="Tritt A."/>
            <person name="Yoshinaga Y."/>
            <person name="Zwiers L.-H."/>
            <person name="Turgeon B."/>
            <person name="Goodwin S."/>
            <person name="Spatafora J."/>
            <person name="Crous P."/>
            <person name="Grigoriev I."/>
        </authorList>
    </citation>
    <scope>NUCLEOTIDE SEQUENCE</scope>
    <source>
        <strain evidence="8">CBS 121167</strain>
    </source>
</reference>
<keyword evidence="3 5" id="KW-0479">Metal-binding</keyword>
<comment type="similarity">
    <text evidence="2 6">Belongs to the cytochrome P450 family.</text>
</comment>
<keyword evidence="7" id="KW-1133">Transmembrane helix</keyword>
<sequence>MASLASYNDGFSRIQLYLVTLVSILVILLTLSIFHSIFLSPYCHIPGPLLCKLNKWWITFHDLRRQRPQKIAEWHAKYGPIVLIAPGEVSIAEPTAMREIYSSSGRHEKSYYFDNFITHNERSIFAEKGYQSHRQKRRLTSSFYQATSVLKPTIEAPMRGRVSAVLEQLQLRLGLGSGSVDIFPLVNHYAWDNITRLVYGPRHCSQSVEQDCYERTLLVGLKQTEWWNTLRNNFPLAHRLFQFCGALATGSKDFLTAEYDLSTWSHQKLKTAAKDTEVSVDHSLLRRLGELKTAEGLPLSSNYIECEVLDNLHAAQATVTVALAYVIYHLSKHPEWQEKVRQELSSLPKESDGFPSFSSIDAAPIFNACVREAYRLNPGSSGRAERVIPVGKQYADVFIPANSIASASTIALHNLPNLFPSPKTFDPRRWLDASPEQLRVQETGFIPFGYGARVCLGKAYATLEIKLLTAAILLEYTTHIDEAAGTENNMRQAGTQDALPRGLRCDIGFRKLQ</sequence>
<comment type="cofactor">
    <cofactor evidence="1 5">
        <name>heme</name>
        <dbReference type="ChEBI" id="CHEBI:30413"/>
    </cofactor>
</comment>
<evidence type="ECO:0000256" key="7">
    <source>
        <dbReference type="SAM" id="Phobius"/>
    </source>
</evidence>
<keyword evidence="9" id="KW-1185">Reference proteome</keyword>
<dbReference type="Gene3D" id="1.10.630.10">
    <property type="entry name" value="Cytochrome P450"/>
    <property type="match status" value="1"/>
</dbReference>
<evidence type="ECO:0000256" key="3">
    <source>
        <dbReference type="ARBA" id="ARBA00022723"/>
    </source>
</evidence>
<dbReference type="GO" id="GO:0016705">
    <property type="term" value="F:oxidoreductase activity, acting on paired donors, with incorporation or reduction of molecular oxygen"/>
    <property type="evidence" value="ECO:0007669"/>
    <property type="project" value="InterPro"/>
</dbReference>
<accession>A0A6A6BAP7</accession>
<protein>
    <recommendedName>
        <fullName evidence="10">Cytochrome P450</fullName>
    </recommendedName>
</protein>
<dbReference type="GO" id="GO:0005506">
    <property type="term" value="F:iron ion binding"/>
    <property type="evidence" value="ECO:0007669"/>
    <property type="project" value="InterPro"/>
</dbReference>
<feature type="transmembrane region" description="Helical" evidence="7">
    <location>
        <begin position="16"/>
        <end position="38"/>
    </location>
</feature>
<keyword evidence="6" id="KW-0503">Monooxygenase</keyword>
<dbReference type="SUPFAM" id="SSF48264">
    <property type="entry name" value="Cytochrome P450"/>
    <property type="match status" value="1"/>
</dbReference>
<dbReference type="GeneID" id="54294483"/>
<dbReference type="InterPro" id="IPR050121">
    <property type="entry name" value="Cytochrome_P450_monoxygenase"/>
</dbReference>
<evidence type="ECO:0000256" key="6">
    <source>
        <dbReference type="RuleBase" id="RU000461"/>
    </source>
</evidence>
<keyword evidence="4 5" id="KW-0408">Iron</keyword>
<dbReference type="Proteomes" id="UP000799438">
    <property type="component" value="Unassembled WGS sequence"/>
</dbReference>
<keyword evidence="6" id="KW-0560">Oxidoreductase</keyword>
<evidence type="ECO:0000256" key="1">
    <source>
        <dbReference type="ARBA" id="ARBA00001971"/>
    </source>
</evidence>
<dbReference type="InterPro" id="IPR002401">
    <property type="entry name" value="Cyt_P450_E_grp-I"/>
</dbReference>
<dbReference type="InterPro" id="IPR017972">
    <property type="entry name" value="Cyt_P450_CS"/>
</dbReference>
<dbReference type="EMBL" id="ML995487">
    <property type="protein sequence ID" value="KAF2141289.1"/>
    <property type="molecule type" value="Genomic_DNA"/>
</dbReference>
<keyword evidence="7" id="KW-0472">Membrane</keyword>
<dbReference type="AlphaFoldDB" id="A0A6A6BAP7"/>
<evidence type="ECO:0000256" key="2">
    <source>
        <dbReference type="ARBA" id="ARBA00010617"/>
    </source>
</evidence>
<dbReference type="PROSITE" id="PS00086">
    <property type="entry name" value="CYTOCHROME_P450"/>
    <property type="match status" value="1"/>
</dbReference>
<dbReference type="Pfam" id="PF00067">
    <property type="entry name" value="p450"/>
    <property type="match status" value="1"/>
</dbReference>
<dbReference type="InterPro" id="IPR036396">
    <property type="entry name" value="Cyt_P450_sf"/>
</dbReference>
<evidence type="ECO:0000256" key="4">
    <source>
        <dbReference type="ARBA" id="ARBA00023004"/>
    </source>
</evidence>
<keyword evidence="7" id="KW-0812">Transmembrane</keyword>
<dbReference type="PANTHER" id="PTHR24305:SF166">
    <property type="entry name" value="CYTOCHROME P450 12A4, MITOCHONDRIAL-RELATED"/>
    <property type="match status" value="1"/>
</dbReference>
<dbReference type="GO" id="GO:0020037">
    <property type="term" value="F:heme binding"/>
    <property type="evidence" value="ECO:0007669"/>
    <property type="project" value="InterPro"/>
</dbReference>
<name>A0A6A6BAP7_9PEZI</name>
<dbReference type="PANTHER" id="PTHR24305">
    <property type="entry name" value="CYTOCHROME P450"/>
    <property type="match status" value="1"/>
</dbReference>
<dbReference type="GO" id="GO:0004497">
    <property type="term" value="F:monooxygenase activity"/>
    <property type="evidence" value="ECO:0007669"/>
    <property type="project" value="UniProtKB-KW"/>
</dbReference>